<feature type="compositionally biased region" description="Basic and acidic residues" evidence="6">
    <location>
        <begin position="262"/>
        <end position="290"/>
    </location>
</feature>
<organism evidence="10 11">
    <name type="scientific">Spizellomyces punctatus (strain DAOM BR117)</name>
    <dbReference type="NCBI Taxonomy" id="645134"/>
    <lineage>
        <taxon>Eukaryota</taxon>
        <taxon>Fungi</taxon>
        <taxon>Fungi incertae sedis</taxon>
        <taxon>Chytridiomycota</taxon>
        <taxon>Chytridiomycota incertae sedis</taxon>
        <taxon>Chytridiomycetes</taxon>
        <taxon>Spizellomycetales</taxon>
        <taxon>Spizellomycetaceae</taxon>
        <taxon>Spizellomyces</taxon>
    </lineage>
</organism>
<gene>
    <name evidence="10" type="ORF">SPPG_08548</name>
</gene>
<dbReference type="OMA" id="AAYWERK"/>
<feature type="region of interest" description="Disordered" evidence="6">
    <location>
        <begin position="262"/>
        <end position="324"/>
    </location>
</feature>
<dbReference type="SUPFAM" id="SSF46689">
    <property type="entry name" value="Homeodomain-like"/>
    <property type="match status" value="1"/>
</dbReference>
<accession>A0A0L0H3V9</accession>
<keyword evidence="2 8" id="KW-0732">Signal</keyword>
<evidence type="ECO:0000313" key="10">
    <source>
        <dbReference type="EMBL" id="KNC96160.1"/>
    </source>
</evidence>
<dbReference type="STRING" id="645134.A0A0L0H3V9"/>
<dbReference type="Proteomes" id="UP000053201">
    <property type="component" value="Unassembled WGS sequence"/>
</dbReference>
<dbReference type="CDD" id="cd00167">
    <property type="entry name" value="SANT"/>
    <property type="match status" value="1"/>
</dbReference>
<feature type="chain" id="PRO_5005539646" description="J domain-containing protein" evidence="8">
    <location>
        <begin position="26"/>
        <end position="409"/>
    </location>
</feature>
<protein>
    <recommendedName>
        <fullName evidence="9">J domain-containing protein</fullName>
    </recommendedName>
</protein>
<reference evidence="10 11" key="1">
    <citation type="submission" date="2009-08" db="EMBL/GenBank/DDBJ databases">
        <title>The Genome Sequence of Spizellomyces punctatus strain DAOM BR117.</title>
        <authorList>
            <consortium name="The Broad Institute Genome Sequencing Platform"/>
            <person name="Russ C."/>
            <person name="Cuomo C."/>
            <person name="Shea T."/>
            <person name="Young S.K."/>
            <person name="Zeng Q."/>
            <person name="Koehrsen M."/>
            <person name="Haas B."/>
            <person name="Borodovsky M."/>
            <person name="Guigo R."/>
            <person name="Alvarado L."/>
            <person name="Berlin A."/>
            <person name="Bochicchio J."/>
            <person name="Borenstein D."/>
            <person name="Chapman S."/>
            <person name="Chen Z."/>
            <person name="Engels R."/>
            <person name="Freedman E."/>
            <person name="Gellesch M."/>
            <person name="Goldberg J."/>
            <person name="Griggs A."/>
            <person name="Gujja S."/>
            <person name="Heiman D."/>
            <person name="Hepburn T."/>
            <person name="Howarth C."/>
            <person name="Jen D."/>
            <person name="Larson L."/>
            <person name="Lewis B."/>
            <person name="Mehta T."/>
            <person name="Park D."/>
            <person name="Pearson M."/>
            <person name="Roberts A."/>
            <person name="Saif S."/>
            <person name="Shenoy N."/>
            <person name="Sisk P."/>
            <person name="Stolte C."/>
            <person name="Sykes S."/>
            <person name="Thomson T."/>
            <person name="Walk T."/>
            <person name="White J."/>
            <person name="Yandava C."/>
            <person name="Burger G."/>
            <person name="Gray M.W."/>
            <person name="Holland P.W.H."/>
            <person name="King N."/>
            <person name="Lang F.B.F."/>
            <person name="Roger A.J."/>
            <person name="Ruiz-Trillo I."/>
            <person name="Lander E."/>
            <person name="Nusbaum C."/>
        </authorList>
    </citation>
    <scope>NUCLEOTIDE SEQUENCE [LARGE SCALE GENOMIC DNA]</scope>
    <source>
        <strain evidence="10 11">DAOM BR117</strain>
    </source>
</reference>
<evidence type="ECO:0000256" key="4">
    <source>
        <dbReference type="ARBA" id="ARBA00023136"/>
    </source>
</evidence>
<evidence type="ECO:0000256" key="6">
    <source>
        <dbReference type="SAM" id="MobiDB-lite"/>
    </source>
</evidence>
<evidence type="ECO:0000256" key="5">
    <source>
        <dbReference type="ARBA" id="ARBA00037847"/>
    </source>
</evidence>
<dbReference type="EMBL" id="KQ257471">
    <property type="protein sequence ID" value="KNC96160.1"/>
    <property type="molecule type" value="Genomic_DNA"/>
</dbReference>
<dbReference type="Gene3D" id="1.10.287.110">
    <property type="entry name" value="DnaJ domain"/>
    <property type="match status" value="1"/>
</dbReference>
<feature type="domain" description="J" evidence="9">
    <location>
        <begin position="49"/>
        <end position="113"/>
    </location>
</feature>
<dbReference type="InterPro" id="IPR001005">
    <property type="entry name" value="SANT/Myb"/>
</dbReference>
<evidence type="ECO:0000256" key="8">
    <source>
        <dbReference type="SAM" id="SignalP"/>
    </source>
</evidence>
<keyword evidence="3 7" id="KW-1133">Transmembrane helix</keyword>
<dbReference type="SMART" id="SM00271">
    <property type="entry name" value="DnaJ"/>
    <property type="match status" value="1"/>
</dbReference>
<dbReference type="InterPro" id="IPR001623">
    <property type="entry name" value="DnaJ_domain"/>
</dbReference>
<evidence type="ECO:0000256" key="1">
    <source>
        <dbReference type="ARBA" id="ARBA00022692"/>
    </source>
</evidence>
<dbReference type="SMART" id="SM00717">
    <property type="entry name" value="SANT"/>
    <property type="match status" value="1"/>
</dbReference>
<dbReference type="PANTHER" id="PTHR44653">
    <property type="entry name" value="DNAJ HOMOLOG SUBFAMILY C MEMBER 1"/>
    <property type="match status" value="1"/>
</dbReference>
<dbReference type="InterPro" id="IPR052606">
    <property type="entry name" value="DnaJ_domain_protein"/>
</dbReference>
<evidence type="ECO:0000256" key="7">
    <source>
        <dbReference type="SAM" id="Phobius"/>
    </source>
</evidence>
<dbReference type="Gene3D" id="1.10.10.60">
    <property type="entry name" value="Homeodomain-like"/>
    <property type="match status" value="1"/>
</dbReference>
<feature type="signal peptide" evidence="8">
    <location>
        <begin position="1"/>
        <end position="25"/>
    </location>
</feature>
<evidence type="ECO:0000256" key="3">
    <source>
        <dbReference type="ARBA" id="ARBA00022989"/>
    </source>
</evidence>
<keyword evidence="1 7" id="KW-0812">Transmembrane</keyword>
<dbReference type="InParanoid" id="A0A0L0H3V9"/>
<dbReference type="PROSITE" id="PS50076">
    <property type="entry name" value="DNAJ_2"/>
    <property type="match status" value="1"/>
</dbReference>
<sequence>MARNWGLRAGYWLLLVALLIPQAWAWEQRDYEIFDLNDDLLSVSGPGTDFYSVLNVSRTATTSEIQRAYRKASLSLHPDKNPDPAAHELYSLLTSVAAILRDQEFRERYDGHLQRGIPRWRGTGYYYSHYKPSLVTISLLIILSTSFVQYVSAWLIYVRRKSHLLEVENSINNLTYTQVKKQLKKRGKLDSPNISRRAFKNATPLQLLQESGEIPSELTVSRPSLKDVLIVQLPVGLMRGLFNAPRILQRVGAFFKEAADDKTLRETERSEDTTESETSERDDLNREERRSRGKRKRVPARFTVDNPQTESIGAPIDNPFGNSEAIKQASDENHGVAQEGDQTSEVGEIPLKEGEWELQEIKTLVALVKKYPAGSRGRWVLIARELNRDVDDVSSKARAIATNPTLKLQ</sequence>
<comment type="subcellular location">
    <subcellularLocation>
        <location evidence="5">Endomembrane system</location>
        <topology evidence="5">Single-pass membrane protein</topology>
    </subcellularLocation>
</comment>
<dbReference type="Pfam" id="PF23082">
    <property type="entry name" value="Myb_DNA-binding_2"/>
    <property type="match status" value="1"/>
</dbReference>
<dbReference type="PRINTS" id="PR00625">
    <property type="entry name" value="JDOMAIN"/>
</dbReference>
<dbReference type="PANTHER" id="PTHR44653:SF2">
    <property type="entry name" value="DNAJ HOMOLOG SUBFAMILY C MEMBER 1"/>
    <property type="match status" value="1"/>
</dbReference>
<dbReference type="GO" id="GO:0012505">
    <property type="term" value="C:endomembrane system"/>
    <property type="evidence" value="ECO:0007669"/>
    <property type="project" value="UniProtKB-SubCell"/>
</dbReference>
<dbReference type="CDD" id="cd06257">
    <property type="entry name" value="DnaJ"/>
    <property type="match status" value="1"/>
</dbReference>
<dbReference type="InterPro" id="IPR009057">
    <property type="entry name" value="Homeodomain-like_sf"/>
</dbReference>
<dbReference type="RefSeq" id="XP_016604200.1">
    <property type="nucleotide sequence ID" value="XM_016756698.1"/>
</dbReference>
<dbReference type="eggNOG" id="KOG0724">
    <property type="taxonomic scope" value="Eukaryota"/>
</dbReference>
<evidence type="ECO:0000313" key="11">
    <source>
        <dbReference type="Proteomes" id="UP000053201"/>
    </source>
</evidence>
<evidence type="ECO:0000256" key="2">
    <source>
        <dbReference type="ARBA" id="ARBA00022729"/>
    </source>
</evidence>
<dbReference type="Pfam" id="PF00226">
    <property type="entry name" value="DnaJ"/>
    <property type="match status" value="1"/>
</dbReference>
<keyword evidence="4 7" id="KW-0472">Membrane</keyword>
<dbReference type="GeneID" id="27691705"/>
<keyword evidence="11" id="KW-1185">Reference proteome</keyword>
<evidence type="ECO:0000259" key="9">
    <source>
        <dbReference type="PROSITE" id="PS50076"/>
    </source>
</evidence>
<name>A0A0L0H3V9_SPIPD</name>
<dbReference type="VEuPathDB" id="FungiDB:SPPG_08548"/>
<dbReference type="OrthoDB" id="413400at2759"/>
<proteinExistence type="predicted"/>
<dbReference type="AlphaFoldDB" id="A0A0L0H3V9"/>
<dbReference type="SUPFAM" id="SSF46565">
    <property type="entry name" value="Chaperone J-domain"/>
    <property type="match status" value="1"/>
</dbReference>
<feature type="transmembrane region" description="Helical" evidence="7">
    <location>
        <begin position="134"/>
        <end position="157"/>
    </location>
</feature>
<dbReference type="InterPro" id="IPR036869">
    <property type="entry name" value="J_dom_sf"/>
</dbReference>